<dbReference type="Pfam" id="PF14223">
    <property type="entry name" value="Retrotran_gag_2"/>
    <property type="match status" value="1"/>
</dbReference>
<dbReference type="VEuPathDB" id="FungiDB:PSTT_04486"/>
<dbReference type="GO" id="GO:0032865">
    <property type="term" value="C:ERMES complex"/>
    <property type="evidence" value="ECO:0007669"/>
    <property type="project" value="InterPro"/>
</dbReference>
<comment type="caution">
    <text evidence="2">The sequence shown here is derived from an EMBL/GenBank/DDBJ whole genome shotgun (WGS) entry which is preliminary data.</text>
</comment>
<dbReference type="Proteomes" id="UP000239156">
    <property type="component" value="Unassembled WGS sequence"/>
</dbReference>
<dbReference type="AlphaFoldDB" id="A0A2S4VSD8"/>
<gene>
    <name evidence="2" type="ORF">PSTT_04486</name>
</gene>
<keyword evidence="3" id="KW-1185">Reference proteome</keyword>
<organism evidence="2 3">
    <name type="scientific">Puccinia striiformis</name>
    <dbReference type="NCBI Taxonomy" id="27350"/>
    <lineage>
        <taxon>Eukaryota</taxon>
        <taxon>Fungi</taxon>
        <taxon>Dikarya</taxon>
        <taxon>Basidiomycota</taxon>
        <taxon>Pucciniomycotina</taxon>
        <taxon>Pucciniomycetes</taxon>
        <taxon>Pucciniales</taxon>
        <taxon>Pucciniaceae</taxon>
        <taxon>Puccinia</taxon>
    </lineage>
</organism>
<dbReference type="PANTHER" id="PTHR28204:SF1">
    <property type="entry name" value="MITOCHONDRIAL DISTRIBUTION AND MORPHOLOGY PROTEIN 12"/>
    <property type="match status" value="1"/>
</dbReference>
<dbReference type="GO" id="GO:1990456">
    <property type="term" value="P:mitochondrion-endoplasmic reticulum membrane tethering"/>
    <property type="evidence" value="ECO:0007669"/>
    <property type="project" value="TreeGrafter"/>
</dbReference>
<dbReference type="VEuPathDB" id="FungiDB:PSHT_10834"/>
<accession>A0A2S4VSD8</accession>
<evidence type="ECO:0000313" key="2">
    <source>
        <dbReference type="EMBL" id="POW12431.1"/>
    </source>
</evidence>
<evidence type="ECO:0008006" key="4">
    <source>
        <dbReference type="Google" id="ProtNLM"/>
    </source>
</evidence>
<reference evidence="2" key="1">
    <citation type="submission" date="2017-12" db="EMBL/GenBank/DDBJ databases">
        <title>Gene loss provides genomic basis for host adaptation in cereal stripe rust fungi.</title>
        <authorList>
            <person name="Xia C."/>
        </authorList>
    </citation>
    <scope>NUCLEOTIDE SEQUENCE [LARGE SCALE GENOMIC DNA]</scope>
    <source>
        <strain evidence="2">93-210</strain>
    </source>
</reference>
<name>A0A2S4VSD8_9BASI</name>
<protein>
    <recommendedName>
        <fullName evidence="4">DUF4219 domain-containing protein</fullName>
    </recommendedName>
</protein>
<dbReference type="EMBL" id="PKSL01000031">
    <property type="protein sequence ID" value="POW12431.1"/>
    <property type="molecule type" value="Genomic_DNA"/>
</dbReference>
<proteinExistence type="predicted"/>
<keyword evidence="1" id="KW-0256">Endoplasmic reticulum</keyword>
<dbReference type="InterPro" id="IPR027532">
    <property type="entry name" value="Mdm12"/>
</dbReference>
<dbReference type="GO" id="GO:0015914">
    <property type="term" value="P:phospholipid transport"/>
    <property type="evidence" value="ECO:0007669"/>
    <property type="project" value="TreeGrafter"/>
</dbReference>
<evidence type="ECO:0000256" key="1">
    <source>
        <dbReference type="ARBA" id="ARBA00022824"/>
    </source>
</evidence>
<sequence length="323" mass="36476">MTGPPLYLTDTNYGPWAFLMKSKLDKIGAWQVVTGEKRLKEEDKPDDKVEYFRRDRVASNELVEHLDSNHLGYVSQSLSETEASSGYSIWRLLKHKYAGDDHISKDLALEKFLELQYIDSTANFIAEARAINHRLVSAKVGLDDQVKTSMLLRKLPSSFQSFRDVISVGCANNTVAIMLNRLKKHAAQNHLDRVSMTNPQHAFLATGEKIYLCPHCKRGFTICSHCDKAGHTEVNCFEKHPKRRNALKSNSSASSSKSKLGAQAHLAFTPVINTPPHGFTSEQVESERNFQAMLANPEYKRLHPNVEYRLQDQALWSISWGGC</sequence>
<evidence type="ECO:0000313" key="3">
    <source>
        <dbReference type="Proteomes" id="UP000239156"/>
    </source>
</evidence>
<dbReference type="GO" id="GO:0007005">
    <property type="term" value="P:mitochondrion organization"/>
    <property type="evidence" value="ECO:0007669"/>
    <property type="project" value="InterPro"/>
</dbReference>
<dbReference type="PANTHER" id="PTHR28204">
    <property type="entry name" value="MITOCHONDRIAL DISTRIBUTION AND MORPHOLOGY PROTEIN 12"/>
    <property type="match status" value="1"/>
</dbReference>